<dbReference type="Pfam" id="PF00067">
    <property type="entry name" value="p450"/>
    <property type="match status" value="1"/>
</dbReference>
<dbReference type="EMBL" id="CAJVPV010011342">
    <property type="protein sequence ID" value="CAG8660187.1"/>
    <property type="molecule type" value="Genomic_DNA"/>
</dbReference>
<dbReference type="GO" id="GO:0005506">
    <property type="term" value="F:iron ion binding"/>
    <property type="evidence" value="ECO:0007669"/>
    <property type="project" value="InterPro"/>
</dbReference>
<dbReference type="Proteomes" id="UP000789342">
    <property type="component" value="Unassembled WGS sequence"/>
</dbReference>
<dbReference type="PROSITE" id="PS00086">
    <property type="entry name" value="CYTOCHROME_P450"/>
    <property type="match status" value="1"/>
</dbReference>
<organism evidence="5 6">
    <name type="scientific">Acaulospora morrowiae</name>
    <dbReference type="NCBI Taxonomy" id="94023"/>
    <lineage>
        <taxon>Eukaryota</taxon>
        <taxon>Fungi</taxon>
        <taxon>Fungi incertae sedis</taxon>
        <taxon>Mucoromycota</taxon>
        <taxon>Glomeromycotina</taxon>
        <taxon>Glomeromycetes</taxon>
        <taxon>Diversisporales</taxon>
        <taxon>Acaulosporaceae</taxon>
        <taxon>Acaulospora</taxon>
    </lineage>
</organism>
<gene>
    <name evidence="5" type="ORF">AMORRO_LOCUS10372</name>
</gene>
<dbReference type="PRINTS" id="PR00463">
    <property type="entry name" value="EP450I"/>
</dbReference>
<dbReference type="Gene3D" id="1.10.630.10">
    <property type="entry name" value="Cytochrome P450"/>
    <property type="match status" value="1"/>
</dbReference>
<evidence type="ECO:0000313" key="5">
    <source>
        <dbReference type="EMBL" id="CAG8660187.1"/>
    </source>
</evidence>
<evidence type="ECO:0000256" key="2">
    <source>
        <dbReference type="ARBA" id="ARBA00023004"/>
    </source>
</evidence>
<keyword evidence="3 4" id="KW-0349">Heme</keyword>
<dbReference type="InterPro" id="IPR001128">
    <property type="entry name" value="Cyt_P450"/>
</dbReference>
<evidence type="ECO:0000256" key="3">
    <source>
        <dbReference type="PIRSR" id="PIRSR602401-1"/>
    </source>
</evidence>
<dbReference type="OrthoDB" id="1470350at2759"/>
<keyword evidence="4" id="KW-0503">Monooxygenase</keyword>
<protein>
    <submittedName>
        <fullName evidence="5">8663_t:CDS:1</fullName>
    </submittedName>
</protein>
<keyword evidence="2 3" id="KW-0408">Iron</keyword>
<proteinExistence type="inferred from homology"/>
<dbReference type="AlphaFoldDB" id="A0A9N9H5J0"/>
<dbReference type="InterPro" id="IPR036396">
    <property type="entry name" value="Cyt_P450_sf"/>
</dbReference>
<dbReference type="GO" id="GO:0016705">
    <property type="term" value="F:oxidoreductase activity, acting on paired donors, with incorporation or reduction of molecular oxygen"/>
    <property type="evidence" value="ECO:0007669"/>
    <property type="project" value="InterPro"/>
</dbReference>
<reference evidence="5" key="1">
    <citation type="submission" date="2021-06" db="EMBL/GenBank/DDBJ databases">
        <authorList>
            <person name="Kallberg Y."/>
            <person name="Tangrot J."/>
            <person name="Rosling A."/>
        </authorList>
    </citation>
    <scope>NUCLEOTIDE SEQUENCE</scope>
    <source>
        <strain evidence="5">CL551</strain>
    </source>
</reference>
<evidence type="ECO:0000256" key="1">
    <source>
        <dbReference type="ARBA" id="ARBA00022723"/>
    </source>
</evidence>
<keyword evidence="1 3" id="KW-0479">Metal-binding</keyword>
<feature type="binding site" description="axial binding residue" evidence="3">
    <location>
        <position position="475"/>
    </location>
    <ligand>
        <name>heme</name>
        <dbReference type="ChEBI" id="CHEBI:30413"/>
    </ligand>
    <ligandPart>
        <name>Fe</name>
        <dbReference type="ChEBI" id="CHEBI:18248"/>
    </ligandPart>
</feature>
<name>A0A9N9H5J0_9GLOM</name>
<sequence length="530" mass="61454">MALVSLLLSFLTSDWLTVSAVFFATYVAWYYFKYFTRANPLPGPLPIPLLGNLLQANSDFALWADTLQEKYGDMFEVYLGPQRHIWLGRADLVEKIYTSSTKSNYFIHQPDSHGGLAELDMADKGLVLNCNIHTWKFNRKFLTQSLMSKNFLKEALEETITRFTEIESYWAKHGYNKELDFPQWMTRFFTDSTTTMTTGRKATASFAYYQQIAKNNNSKSEPAETEVFLNHLLTWEYSMKFFVLLPPFLRNYVPILYNYNEKYKKNKEWLDEYLFRIIRDRKSEIEKTPEDMSLRSNVLTLLITANTSRGMSVEVEGSLRTMSEKEISSNMLEVFAGGIETTANSVSFIVYYLCTHPQYRRRFLQEIHDILGDDPNTPLQFEDLDKFIFLDAIIKESARLNPAISLFFRTAAEDDTIGGMKWKAGTMFFTNFHGIHMNKAHWKNPKEFNPDRFLEGADSIPKNAFMQFGGGMRICPGRIWAILQIKALLISLYRKYEVELADKNAPLKHVYTIVNHVYDLNIKVTPKVVG</sequence>
<evidence type="ECO:0000256" key="4">
    <source>
        <dbReference type="RuleBase" id="RU000461"/>
    </source>
</evidence>
<dbReference type="PANTHER" id="PTHR24301">
    <property type="entry name" value="THROMBOXANE-A SYNTHASE"/>
    <property type="match status" value="1"/>
</dbReference>
<comment type="cofactor">
    <cofactor evidence="3">
        <name>heme</name>
        <dbReference type="ChEBI" id="CHEBI:30413"/>
    </cofactor>
</comment>
<dbReference type="GO" id="GO:0004497">
    <property type="term" value="F:monooxygenase activity"/>
    <property type="evidence" value="ECO:0007669"/>
    <property type="project" value="UniProtKB-KW"/>
</dbReference>
<dbReference type="GO" id="GO:0020037">
    <property type="term" value="F:heme binding"/>
    <property type="evidence" value="ECO:0007669"/>
    <property type="project" value="InterPro"/>
</dbReference>
<dbReference type="PANTHER" id="PTHR24301:SF2">
    <property type="entry name" value="THROMBOXANE-A SYNTHASE"/>
    <property type="match status" value="1"/>
</dbReference>
<comment type="caution">
    <text evidence="5">The sequence shown here is derived from an EMBL/GenBank/DDBJ whole genome shotgun (WGS) entry which is preliminary data.</text>
</comment>
<dbReference type="CDD" id="cd00302">
    <property type="entry name" value="cytochrome_P450"/>
    <property type="match status" value="1"/>
</dbReference>
<keyword evidence="4" id="KW-0560">Oxidoreductase</keyword>
<keyword evidence="6" id="KW-1185">Reference proteome</keyword>
<dbReference type="PRINTS" id="PR00385">
    <property type="entry name" value="P450"/>
</dbReference>
<dbReference type="InterPro" id="IPR002401">
    <property type="entry name" value="Cyt_P450_E_grp-I"/>
</dbReference>
<accession>A0A9N9H5J0</accession>
<dbReference type="InterPro" id="IPR017972">
    <property type="entry name" value="Cyt_P450_CS"/>
</dbReference>
<dbReference type="SUPFAM" id="SSF48264">
    <property type="entry name" value="Cytochrome P450"/>
    <property type="match status" value="1"/>
</dbReference>
<comment type="similarity">
    <text evidence="4">Belongs to the cytochrome P450 family.</text>
</comment>
<evidence type="ECO:0000313" key="6">
    <source>
        <dbReference type="Proteomes" id="UP000789342"/>
    </source>
</evidence>